<sequence>MTFEITSCVLQSVQPHPIINGRITGVVRVAIVEEFMGNTSAYNLDLKVRTDVVNDETDTTVRSALLANAAHHLNRIKARRHALTAAE</sequence>
<gene>
    <name evidence="1" type="ORF">PSQ90_14550</name>
</gene>
<dbReference type="RefSeq" id="WP_282211004.1">
    <property type="nucleotide sequence ID" value="NZ_CP118247.1"/>
</dbReference>
<proteinExistence type="predicted"/>
<name>A0ABY7YWT8_9HYPH</name>
<organism evidence="1 2">
    <name type="scientific">Devosia rhodophyticola</name>
    <dbReference type="NCBI Taxonomy" id="3026423"/>
    <lineage>
        <taxon>Bacteria</taxon>
        <taxon>Pseudomonadati</taxon>
        <taxon>Pseudomonadota</taxon>
        <taxon>Alphaproteobacteria</taxon>
        <taxon>Hyphomicrobiales</taxon>
        <taxon>Devosiaceae</taxon>
        <taxon>Devosia</taxon>
    </lineage>
</organism>
<keyword evidence="2" id="KW-1185">Reference proteome</keyword>
<protein>
    <submittedName>
        <fullName evidence="1">Uncharacterized protein</fullName>
    </submittedName>
</protein>
<dbReference type="Proteomes" id="UP001222118">
    <property type="component" value="Chromosome"/>
</dbReference>
<dbReference type="EMBL" id="CP118247">
    <property type="protein sequence ID" value="WDR05485.1"/>
    <property type="molecule type" value="Genomic_DNA"/>
</dbReference>
<accession>A0ABY7YWT8</accession>
<evidence type="ECO:0000313" key="1">
    <source>
        <dbReference type="EMBL" id="WDR05485.1"/>
    </source>
</evidence>
<reference evidence="1 2" key="1">
    <citation type="submission" date="2023-02" db="EMBL/GenBank/DDBJ databases">
        <title>Devosia chondri sp. nov., isolated from the phycosphere of marine algae.</title>
        <authorList>
            <person name="Kim J.M."/>
            <person name="Lee J.K."/>
            <person name="Choi B.J."/>
            <person name="Bayburt H."/>
            <person name="Jeon C.O."/>
        </authorList>
    </citation>
    <scope>NUCLEOTIDE SEQUENCE [LARGE SCALE GENOMIC DNA]</scope>
    <source>
        <strain evidence="1 2">G2-5</strain>
    </source>
</reference>
<evidence type="ECO:0000313" key="2">
    <source>
        <dbReference type="Proteomes" id="UP001222118"/>
    </source>
</evidence>